<dbReference type="InterPro" id="IPR020798">
    <property type="entry name" value="Ribosomal_uL16_CS"/>
</dbReference>
<reference evidence="5" key="1">
    <citation type="journal article" date="2016" name="Genome Biol. Evol.">
        <title>Detecting and Characterizing the Highly Divergent Plastid Genome of the Nonphotosynthetic Parasitic Plant Hydnora visseri (Hydnoraceae).</title>
        <authorList>
            <person name="Naumann J."/>
            <person name="Der J.P."/>
            <person name="Wafula E.K."/>
            <person name="Jones S.S."/>
            <person name="Wagner S.T."/>
            <person name="Honaas L.A."/>
            <person name="Ralph P.E."/>
            <person name="Bolin J.F."/>
            <person name="Maass E."/>
            <person name="Neinhuis C."/>
            <person name="Wanke S."/>
            <person name="dePamphilis C.W."/>
        </authorList>
    </citation>
    <scope>NUCLEOTIDE SEQUENCE</scope>
</reference>
<dbReference type="Pfam" id="PF00252">
    <property type="entry name" value="Ribosomal_L16"/>
    <property type="match status" value="1"/>
</dbReference>
<dbReference type="SUPFAM" id="SSF54686">
    <property type="entry name" value="Ribosomal protein L16p/L10e"/>
    <property type="match status" value="1"/>
</dbReference>
<dbReference type="InterPro" id="IPR036920">
    <property type="entry name" value="Ribosomal_uL16_sf"/>
</dbReference>
<proteinExistence type="inferred from homology"/>
<dbReference type="GeneID" id="26900244"/>
<geneLocation type="plastid" evidence="5"/>
<dbReference type="RefSeq" id="YP_009231670.1">
    <property type="nucleotide sequence ID" value="NC_029358.1"/>
</dbReference>
<dbReference type="HAMAP" id="MF_01342">
    <property type="entry name" value="Ribosomal_uL16"/>
    <property type="match status" value="1"/>
</dbReference>
<evidence type="ECO:0000256" key="1">
    <source>
        <dbReference type="ARBA" id="ARBA00008931"/>
    </source>
</evidence>
<evidence type="ECO:0000256" key="2">
    <source>
        <dbReference type="ARBA" id="ARBA00022980"/>
    </source>
</evidence>
<dbReference type="PANTHER" id="PTHR12220">
    <property type="entry name" value="50S/60S RIBOSOMAL PROTEIN L16"/>
    <property type="match status" value="1"/>
</dbReference>
<protein>
    <submittedName>
        <fullName evidence="5">Ribosomal protein L16</fullName>
    </submittedName>
</protein>
<keyword evidence="3 4" id="KW-0687">Ribonucleoprotein</keyword>
<dbReference type="AlphaFoldDB" id="A0A0X9NUQ2"/>
<evidence type="ECO:0000256" key="3">
    <source>
        <dbReference type="ARBA" id="ARBA00023274"/>
    </source>
</evidence>
<dbReference type="FunFam" id="3.90.1170.10:FF:000001">
    <property type="entry name" value="50S ribosomal protein L16"/>
    <property type="match status" value="1"/>
</dbReference>
<name>A0A0X9NUQ2_HYDVS</name>
<dbReference type="GO" id="GO:0003735">
    <property type="term" value="F:structural constituent of ribosome"/>
    <property type="evidence" value="ECO:0007669"/>
    <property type="project" value="InterPro"/>
</dbReference>
<dbReference type="GO" id="GO:0032543">
    <property type="term" value="P:mitochondrial translation"/>
    <property type="evidence" value="ECO:0007669"/>
    <property type="project" value="TreeGrafter"/>
</dbReference>
<dbReference type="GO" id="GO:0005762">
    <property type="term" value="C:mitochondrial large ribosomal subunit"/>
    <property type="evidence" value="ECO:0007669"/>
    <property type="project" value="TreeGrafter"/>
</dbReference>
<sequence length="137" mass="15768">MLINRKIKFMKQHRGRMKGVACRGNNISFGKYALKAQECSWITTKQIEAGRRSITRFLKREGKIWIRIFPDKPITLRSTGTRMGSGKGNPHSWIFVLKPEQIIYELSNISEISAQKAFKIAASKISIKTKFIKKIIK</sequence>
<evidence type="ECO:0000256" key="4">
    <source>
        <dbReference type="RuleBase" id="RU004413"/>
    </source>
</evidence>
<accession>A0A0X9NUQ2</accession>
<dbReference type="InterPro" id="IPR000114">
    <property type="entry name" value="Ribosomal_uL16_bact-type"/>
</dbReference>
<dbReference type="PRINTS" id="PR00060">
    <property type="entry name" value="RIBOSOMALL16"/>
</dbReference>
<keyword evidence="5" id="KW-0934">Plastid</keyword>
<comment type="similarity">
    <text evidence="1 4">Belongs to the universal ribosomal protein uL16 family.</text>
</comment>
<dbReference type="Gene3D" id="3.90.1170.10">
    <property type="entry name" value="Ribosomal protein L10e/L16"/>
    <property type="match status" value="1"/>
</dbReference>
<gene>
    <name evidence="5" type="primary">rpl16</name>
    <name evidence="5" type="ORF">AP062_012</name>
</gene>
<dbReference type="InterPro" id="IPR016180">
    <property type="entry name" value="Ribosomal_uL16_dom"/>
</dbReference>
<dbReference type="NCBIfam" id="TIGR01164">
    <property type="entry name" value="rplP_bact"/>
    <property type="match status" value="1"/>
</dbReference>
<dbReference type="PROSITE" id="PS00701">
    <property type="entry name" value="RIBOSOMAL_L16_2"/>
    <property type="match status" value="1"/>
</dbReference>
<dbReference type="GO" id="GO:0019843">
    <property type="term" value="F:rRNA binding"/>
    <property type="evidence" value="ECO:0007669"/>
    <property type="project" value="InterPro"/>
</dbReference>
<dbReference type="InterPro" id="IPR047873">
    <property type="entry name" value="Ribosomal_uL16"/>
</dbReference>
<dbReference type="PANTHER" id="PTHR12220:SF13">
    <property type="entry name" value="LARGE RIBOSOMAL SUBUNIT PROTEIN UL16M"/>
    <property type="match status" value="1"/>
</dbReference>
<organism evidence="5">
    <name type="scientific">Hydnora visseri</name>
    <name type="common">Visser's hydnora</name>
    <name type="synonym">Subterranean holoparasitic plant</name>
    <dbReference type="NCBI Taxonomy" id="1329980"/>
    <lineage>
        <taxon>Eukaryota</taxon>
        <taxon>Viridiplantae</taxon>
        <taxon>Streptophyta</taxon>
        <taxon>Embryophyta</taxon>
        <taxon>Tracheophyta</taxon>
        <taxon>Spermatophyta</taxon>
        <taxon>Magnoliopsida</taxon>
        <taxon>Magnoliidae</taxon>
        <taxon>Piperales</taxon>
        <taxon>Hydnoraceae</taxon>
        <taxon>Hydnora</taxon>
    </lineage>
</organism>
<evidence type="ECO:0000313" key="5">
    <source>
        <dbReference type="EMBL" id="ALZ49988.1"/>
    </source>
</evidence>
<dbReference type="PROSITE" id="PS00586">
    <property type="entry name" value="RIBOSOMAL_L16_1"/>
    <property type="match status" value="1"/>
</dbReference>
<keyword evidence="2 4" id="KW-0689">Ribosomal protein</keyword>
<dbReference type="CDD" id="cd01433">
    <property type="entry name" value="Ribosomal_L16_L10e"/>
    <property type="match status" value="1"/>
</dbReference>
<dbReference type="EMBL" id="KT970098">
    <property type="protein sequence ID" value="ALZ49988.1"/>
    <property type="molecule type" value="Genomic_DNA"/>
</dbReference>